<dbReference type="EMBL" id="JAINUG010000022">
    <property type="protein sequence ID" value="KAJ8411551.1"/>
    <property type="molecule type" value="Genomic_DNA"/>
</dbReference>
<dbReference type="AlphaFoldDB" id="A0AAD7WVX1"/>
<evidence type="ECO:0000313" key="2">
    <source>
        <dbReference type="EMBL" id="KAJ8411551.1"/>
    </source>
</evidence>
<sequence>MVQQDVTWRSRQSVGPHTWPASAARLDPLPALLSPYRHGERRFGPRPGHPAAPLPDPPLWPNMARPPRSGVGQQGVLGNSWEPSACQLPTPPAPGTGRLLVQHSHTCASLAPPTKRSHIPQRKSLPRPGFKPAQLSITGPGPVTAGRAQRRPRFP</sequence>
<name>A0AAD7WVX1_9TELE</name>
<keyword evidence="3" id="KW-1185">Reference proteome</keyword>
<evidence type="ECO:0000256" key="1">
    <source>
        <dbReference type="SAM" id="MobiDB-lite"/>
    </source>
</evidence>
<dbReference type="Proteomes" id="UP001221898">
    <property type="component" value="Unassembled WGS sequence"/>
</dbReference>
<reference evidence="2" key="1">
    <citation type="journal article" date="2023" name="Science">
        <title>Genome structures resolve the early diversification of teleost fishes.</title>
        <authorList>
            <person name="Parey E."/>
            <person name="Louis A."/>
            <person name="Montfort J."/>
            <person name="Bouchez O."/>
            <person name="Roques C."/>
            <person name="Iampietro C."/>
            <person name="Lluch J."/>
            <person name="Castinel A."/>
            <person name="Donnadieu C."/>
            <person name="Desvignes T."/>
            <person name="Floi Bucao C."/>
            <person name="Jouanno E."/>
            <person name="Wen M."/>
            <person name="Mejri S."/>
            <person name="Dirks R."/>
            <person name="Jansen H."/>
            <person name="Henkel C."/>
            <person name="Chen W.J."/>
            <person name="Zahm M."/>
            <person name="Cabau C."/>
            <person name="Klopp C."/>
            <person name="Thompson A.W."/>
            <person name="Robinson-Rechavi M."/>
            <person name="Braasch I."/>
            <person name="Lecointre G."/>
            <person name="Bobe J."/>
            <person name="Postlethwait J.H."/>
            <person name="Berthelot C."/>
            <person name="Roest Crollius H."/>
            <person name="Guiguen Y."/>
        </authorList>
    </citation>
    <scope>NUCLEOTIDE SEQUENCE</scope>
    <source>
        <strain evidence="2">NC1722</strain>
    </source>
</reference>
<evidence type="ECO:0000313" key="3">
    <source>
        <dbReference type="Proteomes" id="UP001221898"/>
    </source>
</evidence>
<gene>
    <name evidence="2" type="ORF">AAFF_G00163590</name>
</gene>
<feature type="compositionally biased region" description="Pro residues" evidence="1">
    <location>
        <begin position="47"/>
        <end position="60"/>
    </location>
</feature>
<accession>A0AAD7WVX1</accession>
<feature type="region of interest" description="Disordered" evidence="1">
    <location>
        <begin position="37"/>
        <end position="155"/>
    </location>
</feature>
<protein>
    <submittedName>
        <fullName evidence="2">Uncharacterized protein</fullName>
    </submittedName>
</protein>
<comment type="caution">
    <text evidence="2">The sequence shown here is derived from an EMBL/GenBank/DDBJ whole genome shotgun (WGS) entry which is preliminary data.</text>
</comment>
<organism evidence="2 3">
    <name type="scientific">Aldrovandia affinis</name>
    <dbReference type="NCBI Taxonomy" id="143900"/>
    <lineage>
        <taxon>Eukaryota</taxon>
        <taxon>Metazoa</taxon>
        <taxon>Chordata</taxon>
        <taxon>Craniata</taxon>
        <taxon>Vertebrata</taxon>
        <taxon>Euteleostomi</taxon>
        <taxon>Actinopterygii</taxon>
        <taxon>Neopterygii</taxon>
        <taxon>Teleostei</taxon>
        <taxon>Notacanthiformes</taxon>
        <taxon>Halosauridae</taxon>
        <taxon>Aldrovandia</taxon>
    </lineage>
</organism>
<feature type="region of interest" description="Disordered" evidence="1">
    <location>
        <begin position="1"/>
        <end position="22"/>
    </location>
</feature>
<feature type="compositionally biased region" description="Basic residues" evidence="1">
    <location>
        <begin position="115"/>
        <end position="125"/>
    </location>
</feature>
<proteinExistence type="predicted"/>
<feature type="compositionally biased region" description="Polar residues" evidence="1">
    <location>
        <begin position="1"/>
        <end position="15"/>
    </location>
</feature>